<gene>
    <name evidence="7" type="ORF">HOLleu_37389</name>
</gene>
<dbReference type="OrthoDB" id="5954366at2759"/>
<feature type="chain" id="PRO_5040185759" evidence="5">
    <location>
        <begin position="21"/>
        <end position="424"/>
    </location>
</feature>
<dbReference type="InterPro" id="IPR001611">
    <property type="entry name" value="Leu-rich_rpt"/>
</dbReference>
<dbReference type="SUPFAM" id="SSF52058">
    <property type="entry name" value="L domain-like"/>
    <property type="match status" value="1"/>
</dbReference>
<dbReference type="PROSITE" id="PS51450">
    <property type="entry name" value="LRR"/>
    <property type="match status" value="1"/>
</dbReference>
<dbReference type="AlphaFoldDB" id="A0A9Q0YLT0"/>
<name>A0A9Q0YLT0_HOLLE</name>
<dbReference type="InterPro" id="IPR050541">
    <property type="entry name" value="LRR_TM_domain-containing"/>
</dbReference>
<sequence>MSRYLAVLVFVSCISGSVIGQSDQCAGTPCDCSQRHIVDCSGRGLTDIPKFKNNFFRGPIKLFDFSDNNFVTFDPNEFGINFASVSTIEVLDLSNNQLTSIANSFAVTNEVPGYEKLDLSNNKFTEFPGKALPLQFSPVDLEIDISNNYLTTIPMQFVANNVMELIPSLTLNASNNLIDSIHPMAFTGDLITELRLDLTSNHLTNISEDLFFPVSQNGEFKMSDNPWNCDCKFRWILTSDFRKMSLSSPPVCNDPAPLRTRNVFDLKAEEFVCRPKALDIRGEVKLNKSDYILLSCPVTADPEISLDVTWSFAVTCQPRGKPLKLIAQTKRVAIKDGTCFPHSTCTAENYAGSIEINLNRIITDGIESCPMDFGSSGGNMAFIILIILIIFVVASVLMCCALGGYYGYLRGSGGSRIWQEGGPR</sequence>
<dbReference type="EMBL" id="JAIZAY010000020">
    <property type="protein sequence ID" value="KAJ8022482.1"/>
    <property type="molecule type" value="Genomic_DNA"/>
</dbReference>
<dbReference type="InterPro" id="IPR000483">
    <property type="entry name" value="Cys-rich_flank_reg_C"/>
</dbReference>
<dbReference type="GO" id="GO:0005886">
    <property type="term" value="C:plasma membrane"/>
    <property type="evidence" value="ECO:0007669"/>
    <property type="project" value="TreeGrafter"/>
</dbReference>
<keyword evidence="1" id="KW-0433">Leucine-rich repeat</keyword>
<evidence type="ECO:0000256" key="1">
    <source>
        <dbReference type="ARBA" id="ARBA00022614"/>
    </source>
</evidence>
<evidence type="ECO:0000256" key="3">
    <source>
        <dbReference type="ARBA" id="ARBA00022737"/>
    </source>
</evidence>
<evidence type="ECO:0000259" key="6">
    <source>
        <dbReference type="SMART" id="SM00082"/>
    </source>
</evidence>
<proteinExistence type="predicted"/>
<evidence type="ECO:0000256" key="4">
    <source>
        <dbReference type="SAM" id="Phobius"/>
    </source>
</evidence>
<keyword evidence="4" id="KW-1133">Transmembrane helix</keyword>
<feature type="signal peptide" evidence="5">
    <location>
        <begin position="1"/>
        <end position="20"/>
    </location>
</feature>
<dbReference type="PANTHER" id="PTHR24369:SF210">
    <property type="entry name" value="CHAOPTIN-RELATED"/>
    <property type="match status" value="1"/>
</dbReference>
<dbReference type="Proteomes" id="UP001152320">
    <property type="component" value="Chromosome 20"/>
</dbReference>
<dbReference type="PANTHER" id="PTHR24369">
    <property type="entry name" value="ANTIGEN BSP, PUTATIVE-RELATED"/>
    <property type="match status" value="1"/>
</dbReference>
<keyword evidence="4" id="KW-0812">Transmembrane</keyword>
<feature type="transmembrane region" description="Helical" evidence="4">
    <location>
        <begin position="380"/>
        <end position="408"/>
    </location>
</feature>
<feature type="domain" description="LRRCT" evidence="6">
    <location>
        <begin position="225"/>
        <end position="274"/>
    </location>
</feature>
<dbReference type="InterPro" id="IPR032675">
    <property type="entry name" value="LRR_dom_sf"/>
</dbReference>
<comment type="caution">
    <text evidence="7">The sequence shown here is derived from an EMBL/GenBank/DDBJ whole genome shotgun (WGS) entry which is preliminary data.</text>
</comment>
<evidence type="ECO:0000256" key="5">
    <source>
        <dbReference type="SAM" id="SignalP"/>
    </source>
</evidence>
<evidence type="ECO:0000256" key="2">
    <source>
        <dbReference type="ARBA" id="ARBA00022729"/>
    </source>
</evidence>
<reference evidence="7" key="1">
    <citation type="submission" date="2021-10" db="EMBL/GenBank/DDBJ databases">
        <title>Tropical sea cucumber genome reveals ecological adaptation and Cuvierian tubules defense mechanism.</title>
        <authorList>
            <person name="Chen T."/>
        </authorList>
    </citation>
    <scope>NUCLEOTIDE SEQUENCE</scope>
    <source>
        <strain evidence="7">Nanhai2018</strain>
        <tissue evidence="7">Muscle</tissue>
    </source>
</reference>
<dbReference type="Gene3D" id="3.80.10.10">
    <property type="entry name" value="Ribonuclease Inhibitor"/>
    <property type="match status" value="2"/>
</dbReference>
<accession>A0A9Q0YLT0</accession>
<dbReference type="Pfam" id="PF00560">
    <property type="entry name" value="LRR_1"/>
    <property type="match status" value="1"/>
</dbReference>
<evidence type="ECO:0000313" key="7">
    <source>
        <dbReference type="EMBL" id="KAJ8022482.1"/>
    </source>
</evidence>
<keyword evidence="2 5" id="KW-0732">Signal</keyword>
<evidence type="ECO:0000313" key="8">
    <source>
        <dbReference type="Proteomes" id="UP001152320"/>
    </source>
</evidence>
<protein>
    <submittedName>
        <fullName evidence="7">Protein slit</fullName>
    </submittedName>
</protein>
<keyword evidence="4" id="KW-0472">Membrane</keyword>
<dbReference type="SMART" id="SM00082">
    <property type="entry name" value="LRRCT"/>
    <property type="match status" value="1"/>
</dbReference>
<organism evidence="7 8">
    <name type="scientific">Holothuria leucospilota</name>
    <name type="common">Black long sea cucumber</name>
    <name type="synonym">Mertensiothuria leucospilota</name>
    <dbReference type="NCBI Taxonomy" id="206669"/>
    <lineage>
        <taxon>Eukaryota</taxon>
        <taxon>Metazoa</taxon>
        <taxon>Echinodermata</taxon>
        <taxon>Eleutherozoa</taxon>
        <taxon>Echinozoa</taxon>
        <taxon>Holothuroidea</taxon>
        <taxon>Aspidochirotacea</taxon>
        <taxon>Aspidochirotida</taxon>
        <taxon>Holothuriidae</taxon>
        <taxon>Holothuria</taxon>
    </lineage>
</organism>
<keyword evidence="3" id="KW-0677">Repeat</keyword>
<keyword evidence="8" id="KW-1185">Reference proteome</keyword>